<dbReference type="AlphaFoldDB" id="A0A0F5HU11"/>
<protein>
    <submittedName>
        <fullName evidence="1">Uncharacterized protein</fullName>
    </submittedName>
</protein>
<reference evidence="1" key="1">
    <citation type="submission" date="2015-02" db="EMBL/GenBank/DDBJ databases">
        <title>Genome Assembly of Bacillaceae bacterium MTCC 8252.</title>
        <authorList>
            <person name="Verma A."/>
            <person name="Khatri I."/>
            <person name="Mual P."/>
            <person name="Subramanian S."/>
            <person name="Krishnamurthi S."/>
        </authorList>
    </citation>
    <scope>NUCLEOTIDE SEQUENCE [LARGE SCALE GENOMIC DNA]</scope>
    <source>
        <strain evidence="1">MTCC 8252</strain>
    </source>
</reference>
<sequence length="45" mass="5609">MFIDLCHFFLYNLSCFPLNFYFPPLLVYFYRNSVYLEEKVVKMDK</sequence>
<evidence type="ECO:0000313" key="2">
    <source>
        <dbReference type="Proteomes" id="UP000031563"/>
    </source>
</evidence>
<proteinExistence type="predicted"/>
<dbReference type="EMBL" id="JWIR02000062">
    <property type="protein sequence ID" value="KKB36347.1"/>
    <property type="molecule type" value="Genomic_DNA"/>
</dbReference>
<dbReference type="STRING" id="1221996.QY95_03211"/>
<organism evidence="1 2">
    <name type="scientific">Bacillus thermotolerans</name>
    <name type="common">Quasibacillus thermotolerans</name>
    <dbReference type="NCBI Taxonomy" id="1221996"/>
    <lineage>
        <taxon>Bacteria</taxon>
        <taxon>Bacillati</taxon>
        <taxon>Bacillota</taxon>
        <taxon>Bacilli</taxon>
        <taxon>Bacillales</taxon>
        <taxon>Bacillaceae</taxon>
        <taxon>Bacillus</taxon>
    </lineage>
</organism>
<name>A0A0F5HU11_BACTR</name>
<evidence type="ECO:0000313" key="1">
    <source>
        <dbReference type="EMBL" id="KKB36347.1"/>
    </source>
</evidence>
<keyword evidence="2" id="KW-1185">Reference proteome</keyword>
<gene>
    <name evidence="1" type="ORF">QY95_03211</name>
</gene>
<comment type="caution">
    <text evidence="1">The sequence shown here is derived from an EMBL/GenBank/DDBJ whole genome shotgun (WGS) entry which is preliminary data.</text>
</comment>
<accession>A0A0F5HU11</accession>
<dbReference type="Proteomes" id="UP000031563">
    <property type="component" value="Unassembled WGS sequence"/>
</dbReference>